<accession>A0AAD8YBB6</accession>
<protein>
    <submittedName>
        <fullName evidence="3">DUF3684 domain-containing protein</fullName>
    </submittedName>
</protein>
<dbReference type="InterPro" id="IPR036890">
    <property type="entry name" value="HATPase_C_sf"/>
</dbReference>
<keyword evidence="4" id="KW-1185">Reference proteome</keyword>
<feature type="domain" description="Sacsin/Nov" evidence="2">
    <location>
        <begin position="29"/>
        <end position="133"/>
    </location>
</feature>
<evidence type="ECO:0000259" key="2">
    <source>
        <dbReference type="Pfam" id="PF25794"/>
    </source>
</evidence>
<dbReference type="Gene3D" id="3.30.565.10">
    <property type="entry name" value="Histidine kinase-like ATPase, C-terminal domain"/>
    <property type="match status" value="1"/>
</dbReference>
<dbReference type="EMBL" id="JATAAI010000010">
    <property type="protein sequence ID" value="KAK1743012.1"/>
    <property type="molecule type" value="Genomic_DNA"/>
</dbReference>
<evidence type="ECO:0000313" key="4">
    <source>
        <dbReference type="Proteomes" id="UP001224775"/>
    </source>
</evidence>
<feature type="region of interest" description="Disordered" evidence="1">
    <location>
        <begin position="1565"/>
        <end position="1598"/>
    </location>
</feature>
<dbReference type="Pfam" id="PF12449">
    <property type="entry name" value="DUF3684"/>
    <property type="match status" value="3"/>
</dbReference>
<sequence length="2001" mass="222508">MASSAYLDVRNAIADEGSDARVEVNQRALIDKILARYASAGAVYRELLQNSNDADATTAEILITTSASSEGGKEVVSQVIYRNNGLPFRTQDWARLRKIAEGNPDASKVGAFGVGAYTMFSICEEPLVVSGKKGEEEAMAFFWKGDSLWTKTGKAPDGIINMSATLNHSNVQDNTAWTSFMLPSRDPYPLPDLVEFAKFLTASLTFTQCLKNIRVYVNSTLQLNIQKTIIESHTIETPKASSFWRNDGAVTSSSSGMFTLGKGADLTQTSVQMSVSIRKDLSPKSDMETSKVRARYASAMVNTKIPSGIEKRMMRVTKKKPPKELTVQIFLDAADHSDDNQKSSKLKRKSKAALITQSFAPTSGSGRIFIGFRTSQTTGLGIHLAAPLVPTVEREAIDFVDPALREFNSELLEVSGILMRLALENEMYRLGTNWNWKEEREAWEAQREDRKKQQKEEEEEKKLETDDAESTKDSADDKSSISSSLYSFATFMARGVTSTVKEAVKAVPELLGEDSETTELLNPIDDRPLSIAERDAIILMKAYCPRQSTPDALVGQCLAKGFGRCMASSSPPVLTVDGVARGVDSRLTNNGMEAFGIPHAVRRIMLENAREYHTVIANCPTMSIDDLIKAMKENILSEEMLVRLLKWYPKYARLNNPRRDKSLRLKEVIRYHKENYSKGGQSSDAEAEVHQLDSIFYFAPQRMSKKLPLPETVFPQSLVGSIGLRTLEDRHFTDWFQPLPFDIWTGFISEHTCMRNGNEKDDVMRILVLVTLSKHFDSLESATAKRRFVELLPLSSPCLPFDITTSDVNLPTSNTKTAVPNELYLPDTDLSAFSGLQTFYKASKRLKKEGVSDAFLLAMGVRKTIKIEFLFLHLDTLNWNENPKPLIKYLIDADLSQQDLLKLRSTRYLPAANDETSVYAPSQLYFKDKDLNIFPFVKFLQWPSNEGMSTAARNFLLKLGVRTEPPLSDIMGYLEKESAKSVDARDGALTAALQYLTQRLGPKGTYVNQFRHAKVDFLPCIRQNLETGEVVKDIKSPSTCYFNPTAMVMGFNVLDPMLSDTEQIGVRMNINRDPSCQVLLRRLLQLVDISTARLDQLERQGTGIEAKEKNIEKILTLFEGVFLYLSSRTSDFQKRHLSELAKKPFIPCKCRSGLQFYTADQVFFLKRQSEGAVNGDGDSIAELLFQQVEYNAFLSFAGVKTEPSLEELFALMMEKPDEVLDSLGEPKYKMLLRRIAANPPFKRITAAIRSSPFLLGYLIVDEDESEEGDEKKARSKAQYLLAKADDIHIVDNAFLRRQFPMLISPMEQTLEEFYRRIGSKYVSEVVKKDFEVMGNTHRGTPLANSCADRIKERRPLLLSPSITSRPLVSNASSILDNLEIFQADSIRAIYSFERSSKMINVTCCSKVTKRKSIAIFITNNFEIFDLGNTIGDLILQHCELKDAFFLTSLLEASIGTLRNRGFPVDRIVKPQPPAVEVKAEPRKQTPGITNSKKSPEKSRQSSVNDTVKDGSVDAASSNPTQPSGGFDTILKSMYPQYDTNKIREMLGPNPSKEKAAEVANELAEEVNKGVAGSEHENTKGPGNDAESMPRAKKEKKSVLGKMREGLNPVRGLGGKMPQMLNKRIGGSCPPQGVGADVGVDGQGNNGEGQRVGRGVSAGQGDDAESKGQEDAVQKSLEAMLQQSVESSRSVNSAGVASQETLLQNLPEGIDCNSNGCEVVPAQNIRPFKGPYGNYNSRNGIRVMAAVTSTSTANEAFGFLSNNFDAVDNFSVVIGHLVQIFKLKISSVAIYYDPNGNTIAFNSNKAFHFNLRFFHALHRHEWNSKGCYSYWFTVFCHELAHNLVSAHNKEHGKYTESIDIDQYQRSSADPRGGSGGRNPKTGEVEDDPSSDSGEGNGKTVQHGCGGVSHSSNRASSQPSITIHHHNHSSDCADNSEEKDNLFPAKISKKEKYGLMVQQQFTLYWQLQKQLEESQLRVDMSEVGVCKADKSNKSITTFKRISC</sequence>
<dbReference type="SUPFAM" id="SSF55874">
    <property type="entry name" value="ATPase domain of HSP90 chaperone/DNA topoisomerase II/histidine kinase"/>
    <property type="match status" value="1"/>
</dbReference>
<feature type="compositionally biased region" description="Basic and acidic residues" evidence="1">
    <location>
        <begin position="1926"/>
        <end position="1936"/>
    </location>
</feature>
<dbReference type="InterPro" id="IPR022155">
    <property type="entry name" value="DUF3684"/>
</dbReference>
<feature type="region of interest" description="Disordered" evidence="1">
    <location>
        <begin position="1473"/>
        <end position="1530"/>
    </location>
</feature>
<feature type="compositionally biased region" description="Polar residues" evidence="1">
    <location>
        <begin position="1514"/>
        <end position="1523"/>
    </location>
</feature>
<evidence type="ECO:0000256" key="1">
    <source>
        <dbReference type="SAM" id="MobiDB-lite"/>
    </source>
</evidence>
<feature type="region of interest" description="Disordered" evidence="1">
    <location>
        <begin position="448"/>
        <end position="479"/>
    </location>
</feature>
<comment type="caution">
    <text evidence="3">The sequence shown here is derived from an EMBL/GenBank/DDBJ whole genome shotgun (WGS) entry which is preliminary data.</text>
</comment>
<feature type="region of interest" description="Disordered" evidence="1">
    <location>
        <begin position="1856"/>
        <end position="1936"/>
    </location>
</feature>
<name>A0AAD8YBB6_9STRA</name>
<gene>
    <name evidence="3" type="ORF">QTG54_006609</name>
</gene>
<dbReference type="PANTHER" id="PTHR47839:SF1">
    <property type="entry name" value="DOMAIN PROTEIN, PUTATIVE (AFU_ORTHOLOGUE AFUA_6G04830)-RELATED"/>
    <property type="match status" value="1"/>
</dbReference>
<organism evidence="3 4">
    <name type="scientific">Skeletonema marinoi</name>
    <dbReference type="NCBI Taxonomy" id="267567"/>
    <lineage>
        <taxon>Eukaryota</taxon>
        <taxon>Sar</taxon>
        <taxon>Stramenopiles</taxon>
        <taxon>Ochrophyta</taxon>
        <taxon>Bacillariophyta</taxon>
        <taxon>Coscinodiscophyceae</taxon>
        <taxon>Thalassiosirophycidae</taxon>
        <taxon>Thalassiosirales</taxon>
        <taxon>Skeletonemataceae</taxon>
        <taxon>Skeletonema</taxon>
        <taxon>Skeletonema marinoi-dohrnii complex</taxon>
    </lineage>
</organism>
<feature type="region of interest" description="Disordered" evidence="1">
    <location>
        <begin position="1629"/>
        <end position="1674"/>
    </location>
</feature>
<dbReference type="InterPro" id="IPR058210">
    <property type="entry name" value="SACS/Nov_dom"/>
</dbReference>
<dbReference type="Proteomes" id="UP001224775">
    <property type="component" value="Unassembled WGS sequence"/>
</dbReference>
<reference evidence="3" key="1">
    <citation type="submission" date="2023-06" db="EMBL/GenBank/DDBJ databases">
        <title>Survivors Of The Sea: Transcriptome response of Skeletonema marinoi to long-term dormancy.</title>
        <authorList>
            <person name="Pinder M.I.M."/>
            <person name="Kourtchenko O."/>
            <person name="Robertson E.K."/>
            <person name="Larsson T."/>
            <person name="Maumus F."/>
            <person name="Osuna-Cruz C.M."/>
            <person name="Vancaester E."/>
            <person name="Stenow R."/>
            <person name="Vandepoele K."/>
            <person name="Ploug H."/>
            <person name="Bruchert V."/>
            <person name="Godhe A."/>
            <person name="Topel M."/>
        </authorList>
    </citation>
    <scope>NUCLEOTIDE SEQUENCE</scope>
    <source>
        <strain evidence="3">R05AC</strain>
    </source>
</reference>
<feature type="compositionally biased region" description="Basic and acidic residues" evidence="1">
    <location>
        <begin position="1663"/>
        <end position="1672"/>
    </location>
</feature>
<feature type="compositionally biased region" description="Gly residues" evidence="1">
    <location>
        <begin position="1640"/>
        <end position="1657"/>
    </location>
</feature>
<dbReference type="Pfam" id="PF25794">
    <property type="entry name" value="SACS"/>
    <property type="match status" value="1"/>
</dbReference>
<feature type="compositionally biased region" description="Polar residues" evidence="1">
    <location>
        <begin position="1907"/>
        <end position="1919"/>
    </location>
</feature>
<evidence type="ECO:0000313" key="3">
    <source>
        <dbReference type="EMBL" id="KAK1743012.1"/>
    </source>
</evidence>
<dbReference type="PANTHER" id="PTHR47839">
    <property type="entry name" value="DOMAIN PROTEIN, PUTATIVE (AFU_ORTHOLOGUE AFUA_6G04830)-RELATED"/>
    <property type="match status" value="1"/>
</dbReference>
<proteinExistence type="predicted"/>